<dbReference type="GeneID" id="70188928"/>
<protein>
    <submittedName>
        <fullName evidence="2">Uncharacterized protein</fullName>
    </submittedName>
</protein>
<feature type="compositionally biased region" description="Low complexity" evidence="1">
    <location>
        <begin position="19"/>
        <end position="45"/>
    </location>
</feature>
<name>A0A9P9BPZ9_9PEZI</name>
<feature type="compositionally biased region" description="Basic and acidic residues" evidence="1">
    <location>
        <begin position="683"/>
        <end position="696"/>
    </location>
</feature>
<gene>
    <name evidence="2" type="ORF">B0I36DRAFT_366943</name>
</gene>
<dbReference type="EMBL" id="JAGTJQ010000009">
    <property type="protein sequence ID" value="KAH7025046.1"/>
    <property type="molecule type" value="Genomic_DNA"/>
</dbReference>
<organism evidence="2 3">
    <name type="scientific">Microdochium trichocladiopsis</name>
    <dbReference type="NCBI Taxonomy" id="1682393"/>
    <lineage>
        <taxon>Eukaryota</taxon>
        <taxon>Fungi</taxon>
        <taxon>Dikarya</taxon>
        <taxon>Ascomycota</taxon>
        <taxon>Pezizomycotina</taxon>
        <taxon>Sordariomycetes</taxon>
        <taxon>Xylariomycetidae</taxon>
        <taxon>Xylariales</taxon>
        <taxon>Microdochiaceae</taxon>
        <taxon>Microdochium</taxon>
    </lineage>
</organism>
<feature type="compositionally biased region" description="Low complexity" evidence="1">
    <location>
        <begin position="891"/>
        <end position="905"/>
    </location>
</feature>
<comment type="caution">
    <text evidence="2">The sequence shown here is derived from an EMBL/GenBank/DDBJ whole genome shotgun (WGS) entry which is preliminary data.</text>
</comment>
<feature type="region of interest" description="Disordered" evidence="1">
    <location>
        <begin position="328"/>
        <end position="398"/>
    </location>
</feature>
<dbReference type="RefSeq" id="XP_046008594.1">
    <property type="nucleotide sequence ID" value="XM_046159382.1"/>
</dbReference>
<keyword evidence="3" id="KW-1185">Reference proteome</keyword>
<accession>A0A9P9BPZ9</accession>
<feature type="region of interest" description="Disordered" evidence="1">
    <location>
        <begin position="653"/>
        <end position="709"/>
    </location>
</feature>
<feature type="compositionally biased region" description="Low complexity" evidence="1">
    <location>
        <begin position="373"/>
        <end position="398"/>
    </location>
</feature>
<reference evidence="2" key="1">
    <citation type="journal article" date="2021" name="Nat. Commun.">
        <title>Genetic determinants of endophytism in the Arabidopsis root mycobiome.</title>
        <authorList>
            <person name="Mesny F."/>
            <person name="Miyauchi S."/>
            <person name="Thiergart T."/>
            <person name="Pickel B."/>
            <person name="Atanasova L."/>
            <person name="Karlsson M."/>
            <person name="Huettel B."/>
            <person name="Barry K.W."/>
            <person name="Haridas S."/>
            <person name="Chen C."/>
            <person name="Bauer D."/>
            <person name="Andreopoulos W."/>
            <person name="Pangilinan J."/>
            <person name="LaButti K."/>
            <person name="Riley R."/>
            <person name="Lipzen A."/>
            <person name="Clum A."/>
            <person name="Drula E."/>
            <person name="Henrissat B."/>
            <person name="Kohler A."/>
            <person name="Grigoriev I.V."/>
            <person name="Martin F.M."/>
            <person name="Hacquard S."/>
        </authorList>
    </citation>
    <scope>NUCLEOTIDE SEQUENCE</scope>
    <source>
        <strain evidence="2">MPI-CAGE-CH-0230</strain>
    </source>
</reference>
<feature type="compositionally biased region" description="Low complexity" evidence="1">
    <location>
        <begin position="331"/>
        <end position="342"/>
    </location>
</feature>
<sequence length="1031" mass="110832">MAGGNRRGAPSASRPPPTSSSSSSSKPATESPSGLVFLHHGSSSAGPGGHKSALTTAARAHASRRGHSKSSAAAKRSFRFVSVQGDGSNVTVPAPGGDVATAGGPYSGDGTGYSDYGASSRQGSFDSAISGASSSTMPFEAALITTHHHYQQEHQQHYIGQDHHSQQQQSHQNYIFIDSSRAIVATAGDINPPRSLSADSWDPFDSLAVHNLSHSEQFMLHYALTTTWAKFGESQTGQQELAQSWIWATIESPAALFAQIAGAAAHYLTVPYADGSTQRKAFTTSLQAKHKALKALQYELDRFHRQQEQLEGQRHDQQHQMLIEDGHHHGSAAAASMSRQSSHPFSHDQPQHHPQAHDHISPPDQQQPPPPAAAAALSPASTLSSAAADSPASTASPSFISPSTAVQPASASAAAAAGATDSMVLAILVLAVHDSIDLTPVPEPHPPAPLAMYRDMHIYGQMRMRDEHMTAMYKLVEAKGGLPRMNQTVFGYVLPPADMLYNLRLGRPPRVPCHRHLLPMRDTPDWQPDPRARFLLDTTSGAGFPAVRCPHRVLETASAPTTPGMFAPSYSPTATVVRTVMVGLEDEVLGLLGVMAELTVAFDHFVREGGVAGVGGGGGGGGAPRSLDFFVNNADLVAHRMMCLGSLLDEEQLGDERTSSGQGPTTTTAADSSRSRLGRMHTPMHDDEKKKQDDTHFASGDQGSSRKRILPRHVVLRELSRRAAMIYQDMVIFPTPARTGVKLRHAGLMLPLLKALRRSSGGGANATSSQGGHHHLHQASAVAGGGHGGIGRAGQVRGFDYLLGEDLGRLHLQHPHQQQQYGNGAGGDCPWTDEQLEVEVVFDDVEYNTDVVYDSYDHMPRLVQLSPSPTPSPSQGYTVLPGHEQKQPRSAAHTGTRGHTATTTTPEIPGEDDFLSWAIVLGAIATRFTTLHDAYVELLAEDMQHHEHKRHQMPNHSQYPVHSDGNWHGDGNGNGHRAEDGGMASSWLDCKARMMRFLWLDAVCDEPGQVVWEEALSWRRWKNGMSGHGAG</sequence>
<feature type="region of interest" description="Disordered" evidence="1">
    <location>
        <begin position="759"/>
        <end position="786"/>
    </location>
</feature>
<dbReference type="Proteomes" id="UP000756346">
    <property type="component" value="Unassembled WGS sequence"/>
</dbReference>
<proteinExistence type="predicted"/>
<dbReference type="AlphaFoldDB" id="A0A9P9BPZ9"/>
<feature type="region of interest" description="Disordered" evidence="1">
    <location>
        <begin position="1"/>
        <end position="75"/>
    </location>
</feature>
<feature type="region of interest" description="Disordered" evidence="1">
    <location>
        <begin position="954"/>
        <end position="980"/>
    </location>
</feature>
<dbReference type="OrthoDB" id="3469466at2759"/>
<feature type="region of interest" description="Disordered" evidence="1">
    <location>
        <begin position="866"/>
        <end position="908"/>
    </location>
</feature>
<feature type="compositionally biased region" description="Basic and acidic residues" evidence="1">
    <location>
        <begin position="345"/>
        <end position="361"/>
    </location>
</feature>
<evidence type="ECO:0000256" key="1">
    <source>
        <dbReference type="SAM" id="MobiDB-lite"/>
    </source>
</evidence>
<evidence type="ECO:0000313" key="3">
    <source>
        <dbReference type="Proteomes" id="UP000756346"/>
    </source>
</evidence>
<evidence type="ECO:0000313" key="2">
    <source>
        <dbReference type="EMBL" id="KAH7025046.1"/>
    </source>
</evidence>